<comment type="caution">
    <text evidence="6">The sequence shown here is derived from an EMBL/GenBank/DDBJ whole genome shotgun (WGS) entry which is preliminary data.</text>
</comment>
<dbReference type="Gene3D" id="3.90.79.10">
    <property type="entry name" value="Nucleoside Triphosphate Pyrophosphohydrolase"/>
    <property type="match status" value="1"/>
</dbReference>
<dbReference type="Pfam" id="PF00293">
    <property type="entry name" value="NUDIX"/>
    <property type="match status" value="1"/>
</dbReference>
<keyword evidence="2" id="KW-0479">Metal-binding</keyword>
<dbReference type="PANTHER" id="PTHR12629:SF0">
    <property type="entry name" value="DIPHOSPHOINOSITOL-POLYPHOSPHATE DIPHOSPHATASE"/>
    <property type="match status" value="1"/>
</dbReference>
<name>A0ABW5ANU6_9BRAD</name>
<keyword evidence="4" id="KW-0460">Magnesium</keyword>
<dbReference type="InterPro" id="IPR000086">
    <property type="entry name" value="NUDIX_hydrolase_dom"/>
</dbReference>
<dbReference type="InterPro" id="IPR015797">
    <property type="entry name" value="NUDIX_hydrolase-like_dom_sf"/>
</dbReference>
<dbReference type="PANTHER" id="PTHR12629">
    <property type="entry name" value="DIPHOSPHOINOSITOL POLYPHOSPHATE PHOSPHOHYDROLASE"/>
    <property type="match status" value="1"/>
</dbReference>
<gene>
    <name evidence="6" type="ORF">ACFSOX_18730</name>
</gene>
<dbReference type="EMBL" id="JBHUIW010000025">
    <property type="protein sequence ID" value="MFD2184195.1"/>
    <property type="molecule type" value="Genomic_DNA"/>
</dbReference>
<dbReference type="CDD" id="cd04666">
    <property type="entry name" value="NUDIX_DIPP2_like_Nudt4"/>
    <property type="match status" value="1"/>
</dbReference>
<sequence length="137" mass="15554">MPYRRTAEGGTEVLLLTSRETRRWVIPKGWPIRGKKPHDSAAREAREEAGIVGRTGREAIGSYRYDKRLKSGAATRCKVEVFPLAVTGQRKRWPEKGQRTLRWFTLSEAARAVQEPGLRKLLRQLDLLLPDTADSEA</sequence>
<dbReference type="Proteomes" id="UP001597314">
    <property type="component" value="Unassembled WGS sequence"/>
</dbReference>
<evidence type="ECO:0000256" key="2">
    <source>
        <dbReference type="ARBA" id="ARBA00022723"/>
    </source>
</evidence>
<protein>
    <submittedName>
        <fullName evidence="6">NUDIX hydrolase</fullName>
    </submittedName>
</protein>
<evidence type="ECO:0000256" key="4">
    <source>
        <dbReference type="ARBA" id="ARBA00022842"/>
    </source>
</evidence>
<dbReference type="PROSITE" id="PS51462">
    <property type="entry name" value="NUDIX"/>
    <property type="match status" value="1"/>
</dbReference>
<dbReference type="SUPFAM" id="SSF55811">
    <property type="entry name" value="Nudix"/>
    <property type="match status" value="1"/>
</dbReference>
<keyword evidence="3 6" id="KW-0378">Hydrolase</keyword>
<evidence type="ECO:0000259" key="5">
    <source>
        <dbReference type="PROSITE" id="PS51462"/>
    </source>
</evidence>
<evidence type="ECO:0000313" key="6">
    <source>
        <dbReference type="EMBL" id="MFD2184195.1"/>
    </source>
</evidence>
<keyword evidence="7" id="KW-1185">Reference proteome</keyword>
<organism evidence="6 7">
    <name type="scientific">Rhodoplanes azumiensis</name>
    <dbReference type="NCBI Taxonomy" id="1897628"/>
    <lineage>
        <taxon>Bacteria</taxon>
        <taxon>Pseudomonadati</taxon>
        <taxon>Pseudomonadota</taxon>
        <taxon>Alphaproteobacteria</taxon>
        <taxon>Hyphomicrobiales</taxon>
        <taxon>Nitrobacteraceae</taxon>
        <taxon>Rhodoplanes</taxon>
    </lineage>
</organism>
<evidence type="ECO:0000256" key="1">
    <source>
        <dbReference type="ARBA" id="ARBA00001946"/>
    </source>
</evidence>
<dbReference type="InterPro" id="IPR047198">
    <property type="entry name" value="DDP-like_NUDIX"/>
</dbReference>
<feature type="domain" description="Nudix hydrolase" evidence="5">
    <location>
        <begin position="1"/>
        <end position="126"/>
    </location>
</feature>
<evidence type="ECO:0000313" key="7">
    <source>
        <dbReference type="Proteomes" id="UP001597314"/>
    </source>
</evidence>
<reference evidence="7" key="1">
    <citation type="journal article" date="2019" name="Int. J. Syst. Evol. Microbiol.">
        <title>The Global Catalogue of Microorganisms (GCM) 10K type strain sequencing project: providing services to taxonomists for standard genome sequencing and annotation.</title>
        <authorList>
            <consortium name="The Broad Institute Genomics Platform"/>
            <consortium name="The Broad Institute Genome Sequencing Center for Infectious Disease"/>
            <person name="Wu L."/>
            <person name="Ma J."/>
        </authorList>
    </citation>
    <scope>NUCLEOTIDE SEQUENCE [LARGE SCALE GENOMIC DNA]</scope>
    <source>
        <strain evidence="7">CGMCC 1.6774</strain>
    </source>
</reference>
<proteinExistence type="predicted"/>
<dbReference type="GO" id="GO:0016787">
    <property type="term" value="F:hydrolase activity"/>
    <property type="evidence" value="ECO:0007669"/>
    <property type="project" value="UniProtKB-KW"/>
</dbReference>
<accession>A0ABW5ANU6</accession>
<comment type="cofactor">
    <cofactor evidence="1">
        <name>Mg(2+)</name>
        <dbReference type="ChEBI" id="CHEBI:18420"/>
    </cofactor>
</comment>
<dbReference type="RefSeq" id="WP_378479342.1">
    <property type="nucleotide sequence ID" value="NZ_JBHUIW010000025.1"/>
</dbReference>
<evidence type="ECO:0000256" key="3">
    <source>
        <dbReference type="ARBA" id="ARBA00022801"/>
    </source>
</evidence>